<dbReference type="AlphaFoldDB" id="A0A494W2T2"/>
<keyword evidence="1" id="KW-0732">Signal</keyword>
<proteinExistence type="predicted"/>
<evidence type="ECO:0008006" key="4">
    <source>
        <dbReference type="Google" id="ProtNLM"/>
    </source>
</evidence>
<name>A0A494W2T2_9SPHI</name>
<dbReference type="OrthoDB" id="5464673at2"/>
<dbReference type="KEGG" id="muh:HYN43_020860"/>
<dbReference type="Gene3D" id="1.25.40.10">
    <property type="entry name" value="Tetratricopeptide repeat domain"/>
    <property type="match status" value="1"/>
</dbReference>
<dbReference type="InterPro" id="IPR011990">
    <property type="entry name" value="TPR-like_helical_dom_sf"/>
</dbReference>
<accession>A0A494W2T2</accession>
<feature type="chain" id="PRO_5019731664" description="Tetratricopeptide repeat protein" evidence="1">
    <location>
        <begin position="20"/>
        <end position="147"/>
    </location>
</feature>
<dbReference type="RefSeq" id="WP_119411157.1">
    <property type="nucleotide sequence ID" value="NZ_CP032869.1"/>
</dbReference>
<sequence>MGKFLVICFFTSVAYIAIAQDHLSSPDSLLEKLNKNQPDSDKLNVLLKLGDFYLFKPNEFKEDLDVAITYFNQAKIIVDKLQSNKWQNRIWISMMNYYFEKHDYQNAKYTFDSLIRNFQKTGNKIQEAETYETYTEKLNYSKTDPAF</sequence>
<organism evidence="2 3">
    <name type="scientific">Mucilaginibacter celer</name>
    <dbReference type="NCBI Taxonomy" id="2305508"/>
    <lineage>
        <taxon>Bacteria</taxon>
        <taxon>Pseudomonadati</taxon>
        <taxon>Bacteroidota</taxon>
        <taxon>Sphingobacteriia</taxon>
        <taxon>Sphingobacteriales</taxon>
        <taxon>Sphingobacteriaceae</taxon>
        <taxon>Mucilaginibacter</taxon>
    </lineage>
</organism>
<feature type="signal peptide" evidence="1">
    <location>
        <begin position="1"/>
        <end position="19"/>
    </location>
</feature>
<keyword evidence="3" id="KW-1185">Reference proteome</keyword>
<dbReference type="EMBL" id="CP032869">
    <property type="protein sequence ID" value="AYL97592.1"/>
    <property type="molecule type" value="Genomic_DNA"/>
</dbReference>
<evidence type="ECO:0000313" key="3">
    <source>
        <dbReference type="Proteomes" id="UP000270046"/>
    </source>
</evidence>
<gene>
    <name evidence="2" type="ORF">HYN43_020860</name>
</gene>
<dbReference type="SUPFAM" id="SSF48452">
    <property type="entry name" value="TPR-like"/>
    <property type="match status" value="1"/>
</dbReference>
<evidence type="ECO:0000256" key="1">
    <source>
        <dbReference type="SAM" id="SignalP"/>
    </source>
</evidence>
<evidence type="ECO:0000313" key="2">
    <source>
        <dbReference type="EMBL" id="AYL97592.1"/>
    </source>
</evidence>
<reference evidence="2 3" key="1">
    <citation type="submission" date="2018-10" db="EMBL/GenBank/DDBJ databases">
        <title>Genome sequencing of Mucilaginibacter sp. HYN0043.</title>
        <authorList>
            <person name="Kim M."/>
            <person name="Yi H."/>
        </authorList>
    </citation>
    <scope>NUCLEOTIDE SEQUENCE [LARGE SCALE GENOMIC DNA]</scope>
    <source>
        <strain evidence="2 3">HYN0043</strain>
    </source>
</reference>
<protein>
    <recommendedName>
        <fullName evidence="4">Tetratricopeptide repeat protein</fullName>
    </recommendedName>
</protein>
<dbReference type="Proteomes" id="UP000270046">
    <property type="component" value="Chromosome"/>
</dbReference>